<organism evidence="1 2">
    <name type="scientific">Rubroshorea leprosula</name>
    <dbReference type="NCBI Taxonomy" id="152421"/>
    <lineage>
        <taxon>Eukaryota</taxon>
        <taxon>Viridiplantae</taxon>
        <taxon>Streptophyta</taxon>
        <taxon>Embryophyta</taxon>
        <taxon>Tracheophyta</taxon>
        <taxon>Spermatophyta</taxon>
        <taxon>Magnoliopsida</taxon>
        <taxon>eudicotyledons</taxon>
        <taxon>Gunneridae</taxon>
        <taxon>Pentapetalae</taxon>
        <taxon>rosids</taxon>
        <taxon>malvids</taxon>
        <taxon>Malvales</taxon>
        <taxon>Dipterocarpaceae</taxon>
        <taxon>Rubroshorea</taxon>
    </lineage>
</organism>
<comment type="caution">
    <text evidence="1">The sequence shown here is derived from an EMBL/GenBank/DDBJ whole genome shotgun (WGS) entry which is preliminary data.</text>
</comment>
<gene>
    <name evidence="1" type="ORF">SLEP1_g54219</name>
</gene>
<dbReference type="AlphaFoldDB" id="A0AAV5MFR2"/>
<accession>A0AAV5MFR2</accession>
<name>A0AAV5MFR2_9ROSI</name>
<dbReference type="EMBL" id="BPVZ01000225">
    <property type="protein sequence ID" value="GKV47307.1"/>
    <property type="molecule type" value="Genomic_DNA"/>
</dbReference>
<sequence length="98" mass="10845">MTSAEKTLLQDFSPSNVPNMGYSLSDILTGIPEVDATPIMAPPTFPEDQNQSLSQFAELLKVLEEEGEPELHPGDVDQYYESLRDALLGDNEPPCYGW</sequence>
<dbReference type="Proteomes" id="UP001054252">
    <property type="component" value="Unassembled WGS sequence"/>
</dbReference>
<proteinExistence type="predicted"/>
<evidence type="ECO:0000313" key="1">
    <source>
        <dbReference type="EMBL" id="GKV47307.1"/>
    </source>
</evidence>
<keyword evidence="2" id="KW-1185">Reference proteome</keyword>
<protein>
    <submittedName>
        <fullName evidence="1">Uncharacterized protein</fullName>
    </submittedName>
</protein>
<reference evidence="1 2" key="1">
    <citation type="journal article" date="2021" name="Commun. Biol.">
        <title>The genome of Shorea leprosula (Dipterocarpaceae) highlights the ecological relevance of drought in aseasonal tropical rainforests.</title>
        <authorList>
            <person name="Ng K.K.S."/>
            <person name="Kobayashi M.J."/>
            <person name="Fawcett J.A."/>
            <person name="Hatakeyama M."/>
            <person name="Paape T."/>
            <person name="Ng C.H."/>
            <person name="Ang C.C."/>
            <person name="Tnah L.H."/>
            <person name="Lee C.T."/>
            <person name="Nishiyama T."/>
            <person name="Sese J."/>
            <person name="O'Brien M.J."/>
            <person name="Copetti D."/>
            <person name="Mohd Noor M.I."/>
            <person name="Ong R.C."/>
            <person name="Putra M."/>
            <person name="Sireger I.Z."/>
            <person name="Indrioko S."/>
            <person name="Kosugi Y."/>
            <person name="Izuno A."/>
            <person name="Isagi Y."/>
            <person name="Lee S.L."/>
            <person name="Shimizu K.K."/>
        </authorList>
    </citation>
    <scope>NUCLEOTIDE SEQUENCE [LARGE SCALE GENOMIC DNA]</scope>
    <source>
        <strain evidence="1">214</strain>
    </source>
</reference>
<evidence type="ECO:0000313" key="2">
    <source>
        <dbReference type="Proteomes" id="UP001054252"/>
    </source>
</evidence>